<reference evidence="5" key="1">
    <citation type="submission" date="2018-02" db="EMBL/GenBank/DDBJ databases">
        <authorList>
            <person name="Hausmann B."/>
        </authorList>
    </citation>
    <scope>NUCLEOTIDE SEQUENCE [LARGE SCALE GENOMIC DNA]</scope>
    <source>
        <strain evidence="5">Peat soil MAG SbA5</strain>
    </source>
</reference>
<feature type="compositionally biased region" description="Low complexity" evidence="1">
    <location>
        <begin position="49"/>
        <end position="68"/>
    </location>
</feature>
<accession>A0A2N9M9I1</accession>
<feature type="region of interest" description="Disordered" evidence="1">
    <location>
        <begin position="193"/>
        <end position="238"/>
    </location>
</feature>
<feature type="signal peptide" evidence="2">
    <location>
        <begin position="1"/>
        <end position="41"/>
    </location>
</feature>
<evidence type="ECO:0000259" key="3">
    <source>
        <dbReference type="Pfam" id="PF11008"/>
    </source>
</evidence>
<dbReference type="Proteomes" id="UP000239735">
    <property type="component" value="Unassembled WGS sequence"/>
</dbReference>
<evidence type="ECO:0000313" key="5">
    <source>
        <dbReference type="Proteomes" id="UP000239735"/>
    </source>
</evidence>
<evidence type="ECO:0000313" key="4">
    <source>
        <dbReference type="EMBL" id="SPE32129.1"/>
    </source>
</evidence>
<name>A0A2N9M9I1_9BACT</name>
<gene>
    <name evidence="4" type="ORF">SBA5_940002</name>
</gene>
<feature type="region of interest" description="Disordered" evidence="1">
    <location>
        <begin position="49"/>
        <end position="76"/>
    </location>
</feature>
<dbReference type="AlphaFoldDB" id="A0A2N9M9I1"/>
<dbReference type="EMBL" id="OKRB01000157">
    <property type="protein sequence ID" value="SPE32129.1"/>
    <property type="molecule type" value="Genomic_DNA"/>
</dbReference>
<evidence type="ECO:0000256" key="2">
    <source>
        <dbReference type="SAM" id="SignalP"/>
    </source>
</evidence>
<feature type="domain" description="DUF2846" evidence="3">
    <location>
        <begin position="80"/>
        <end position="174"/>
    </location>
</feature>
<dbReference type="Pfam" id="PF11008">
    <property type="entry name" value="DUF2846"/>
    <property type="match status" value="1"/>
</dbReference>
<keyword evidence="2" id="KW-0732">Signal</keyword>
<feature type="chain" id="PRO_5014958192" description="DUF2846 domain-containing protein" evidence="2">
    <location>
        <begin position="42"/>
        <end position="238"/>
    </location>
</feature>
<feature type="compositionally biased region" description="Low complexity" evidence="1">
    <location>
        <begin position="217"/>
        <end position="238"/>
    </location>
</feature>
<dbReference type="InterPro" id="IPR022548">
    <property type="entry name" value="DUF2846"/>
</dbReference>
<proteinExistence type="predicted"/>
<sequence length="238" mass="24926">MKRTICVVADTRRGKSAFRIPAVFVLACCALLLFCCSFVAAAQDQQPAAPAAQDQQQTASPAPTASTAKEMPPMPAAPSEGKAIICIYRPGGAVGSAAHDHLYVNGVYLATLLNGEYAWTEVEPGTVVVAGMAKMYYGPSIIMSSAAAVNQTRGQAERIRVQAVEGRTYYMKWSSGMFATGIKVVLVDPGTGAKEMHKLHPSKPANTGEDKGDNKDATGATPQPTTTPAQPSATPAQP</sequence>
<protein>
    <recommendedName>
        <fullName evidence="3">DUF2846 domain-containing protein</fullName>
    </recommendedName>
</protein>
<evidence type="ECO:0000256" key="1">
    <source>
        <dbReference type="SAM" id="MobiDB-lite"/>
    </source>
</evidence>
<organism evidence="4 5">
    <name type="scientific">Candidatus Sulfuritelmatomonas gaucii</name>
    <dbReference type="NCBI Taxonomy" id="2043161"/>
    <lineage>
        <taxon>Bacteria</taxon>
        <taxon>Pseudomonadati</taxon>
        <taxon>Acidobacteriota</taxon>
        <taxon>Terriglobia</taxon>
        <taxon>Terriglobales</taxon>
        <taxon>Acidobacteriaceae</taxon>
        <taxon>Candidatus Sulfuritelmatomonas</taxon>
    </lineage>
</organism>